<sequence>MSFFAGQIINHQAYFKNYDRGITFNYSCNSLPRHFLTYCHISTRYDICWNLTPIWQGGIMDAISRVLTLGGVSSLEIFHVILLTSYHLSFTLQEGTVCKQCSSLHMKINLDPDYEAAIGNSGTEFQKFTLHHLRAMFSKIHLDVHDLSLQKGSIQLSFLLKYTDTHDYLYVEDNFTSLFQVPNHLQITMKKKMFYIQTHPTSEDKSRRLFYTLEFLKNQMNIKYPLLSHYINIYVFNKLQNFSSYNNQRAFSLDEEESSFTHEKPKHETRPEFDSNRLEKTSSLGDSNLKKLNSKNIHPKIDEVSEKDMEFEAPLLSSFSTKISKINQKSRIRRNVQTSTKDSNLRLKVRFSFQTPVKSDTNNEEFQKHLKKQLARKMRVPLPSIEAMKIASGNMI</sequence>
<reference evidence="2 3" key="1">
    <citation type="submission" date="2021-06" db="EMBL/GenBank/DDBJ databases">
        <title>Caerostris darwini draft genome.</title>
        <authorList>
            <person name="Kono N."/>
            <person name="Arakawa K."/>
        </authorList>
    </citation>
    <scope>NUCLEOTIDE SEQUENCE [LARGE SCALE GENOMIC DNA]</scope>
</reference>
<protein>
    <submittedName>
        <fullName evidence="2">Uncharacterized protein</fullName>
    </submittedName>
</protein>
<feature type="compositionally biased region" description="Polar residues" evidence="1">
    <location>
        <begin position="281"/>
        <end position="292"/>
    </location>
</feature>
<keyword evidence="3" id="KW-1185">Reference proteome</keyword>
<proteinExistence type="predicted"/>
<accession>A0AAV4MJF8</accession>
<feature type="region of interest" description="Disordered" evidence="1">
    <location>
        <begin position="256"/>
        <end position="292"/>
    </location>
</feature>
<dbReference type="Proteomes" id="UP001054837">
    <property type="component" value="Unassembled WGS sequence"/>
</dbReference>
<evidence type="ECO:0000313" key="2">
    <source>
        <dbReference type="EMBL" id="GIX71985.1"/>
    </source>
</evidence>
<evidence type="ECO:0000313" key="3">
    <source>
        <dbReference type="Proteomes" id="UP001054837"/>
    </source>
</evidence>
<evidence type="ECO:0000256" key="1">
    <source>
        <dbReference type="SAM" id="MobiDB-lite"/>
    </source>
</evidence>
<comment type="caution">
    <text evidence="2">The sequence shown here is derived from an EMBL/GenBank/DDBJ whole genome shotgun (WGS) entry which is preliminary data.</text>
</comment>
<name>A0AAV4MJF8_9ARAC</name>
<organism evidence="2 3">
    <name type="scientific">Caerostris darwini</name>
    <dbReference type="NCBI Taxonomy" id="1538125"/>
    <lineage>
        <taxon>Eukaryota</taxon>
        <taxon>Metazoa</taxon>
        <taxon>Ecdysozoa</taxon>
        <taxon>Arthropoda</taxon>
        <taxon>Chelicerata</taxon>
        <taxon>Arachnida</taxon>
        <taxon>Araneae</taxon>
        <taxon>Araneomorphae</taxon>
        <taxon>Entelegynae</taxon>
        <taxon>Araneoidea</taxon>
        <taxon>Araneidae</taxon>
        <taxon>Caerostris</taxon>
    </lineage>
</organism>
<dbReference type="EMBL" id="BPLQ01000489">
    <property type="protein sequence ID" value="GIX71985.1"/>
    <property type="molecule type" value="Genomic_DNA"/>
</dbReference>
<dbReference type="AlphaFoldDB" id="A0AAV4MJF8"/>
<gene>
    <name evidence="2" type="primary">AVEN_267461_1</name>
    <name evidence="2" type="ORF">CDAR_439621</name>
</gene>
<feature type="compositionally biased region" description="Basic and acidic residues" evidence="1">
    <location>
        <begin position="259"/>
        <end position="280"/>
    </location>
</feature>